<evidence type="ECO:0000313" key="2">
    <source>
        <dbReference type="Proteomes" id="UP001485459"/>
    </source>
</evidence>
<dbReference type="Pfam" id="PF22028">
    <property type="entry name" value="DUF6934"/>
    <property type="match status" value="1"/>
</dbReference>
<keyword evidence="2" id="KW-1185">Reference proteome</keyword>
<sequence length="173" mass="19910">MSPKKVLYFGNEDIARNGFPLSVDPYKIIPRGGNCFDFDSEGVHGFIRKRVEFKQLQENHFIVGFGDLMDNYGVDDVVESNNGDIVRIFSTIIRVIEDFMRKHPQATLYFTGSTMQRTRIYSVILNRHFARFRKKFQISVLWTCGGVDVKVPFDPAKEVLMGTFVIQSKNQTT</sequence>
<dbReference type="Proteomes" id="UP001485459">
    <property type="component" value="Chromosome"/>
</dbReference>
<proteinExistence type="predicted"/>
<dbReference type="EMBL" id="CP149822">
    <property type="protein sequence ID" value="WZN39074.1"/>
    <property type="molecule type" value="Genomic_DNA"/>
</dbReference>
<dbReference type="RefSeq" id="WP_341834080.1">
    <property type="nucleotide sequence ID" value="NZ_CP149822.1"/>
</dbReference>
<accession>A0ABZ2YI38</accession>
<evidence type="ECO:0000313" key="1">
    <source>
        <dbReference type="EMBL" id="WZN39074.1"/>
    </source>
</evidence>
<gene>
    <name evidence="1" type="ORF">WJU16_13785</name>
</gene>
<organism evidence="1 2">
    <name type="scientific">Chitinophaga pollutisoli</name>
    <dbReference type="NCBI Taxonomy" id="3133966"/>
    <lineage>
        <taxon>Bacteria</taxon>
        <taxon>Pseudomonadati</taxon>
        <taxon>Bacteroidota</taxon>
        <taxon>Chitinophagia</taxon>
        <taxon>Chitinophagales</taxon>
        <taxon>Chitinophagaceae</taxon>
        <taxon>Chitinophaga</taxon>
    </lineage>
</organism>
<dbReference type="InterPro" id="IPR053865">
    <property type="entry name" value="DUF6934"/>
</dbReference>
<name>A0ABZ2YI38_9BACT</name>
<reference evidence="2" key="1">
    <citation type="submission" date="2024-03" db="EMBL/GenBank/DDBJ databases">
        <title>Chitinophaga horti sp. nov., isolated from garden soil.</title>
        <authorList>
            <person name="Lee D.S."/>
            <person name="Han D.M."/>
            <person name="Baek J.H."/>
            <person name="Choi D.G."/>
            <person name="Jeon J.H."/>
            <person name="Jeon C.O."/>
        </authorList>
    </citation>
    <scope>NUCLEOTIDE SEQUENCE [LARGE SCALE GENOMIC DNA]</scope>
    <source>
        <strain evidence="2">GPA1</strain>
    </source>
</reference>
<protein>
    <submittedName>
        <fullName evidence="1">Uncharacterized protein</fullName>
    </submittedName>
</protein>